<dbReference type="InterPro" id="IPR020825">
    <property type="entry name" value="Phe-tRNA_synthase-like_B3/B4"/>
</dbReference>
<comment type="similarity">
    <text evidence="2 15">Belongs to the phenylalanyl-tRNA synthetase beta subunit family. Type 1 subfamily.</text>
</comment>
<evidence type="ECO:0000259" key="19">
    <source>
        <dbReference type="PROSITE" id="PS51483"/>
    </source>
</evidence>
<feature type="domain" description="B5" evidence="19">
    <location>
        <begin position="401"/>
        <end position="477"/>
    </location>
</feature>
<dbReference type="PROSITE" id="PS50886">
    <property type="entry name" value="TRBD"/>
    <property type="match status" value="1"/>
</dbReference>
<dbReference type="InterPro" id="IPR041616">
    <property type="entry name" value="PheRS_beta_core"/>
</dbReference>
<dbReference type="Pfam" id="PF01588">
    <property type="entry name" value="tRNA_bind"/>
    <property type="match status" value="1"/>
</dbReference>
<evidence type="ECO:0000256" key="16">
    <source>
        <dbReference type="PROSITE-ProRule" id="PRU00209"/>
    </source>
</evidence>
<evidence type="ECO:0000256" key="3">
    <source>
        <dbReference type="ARBA" id="ARBA00011209"/>
    </source>
</evidence>
<dbReference type="InterPro" id="IPR036690">
    <property type="entry name" value="Fdx_antiC-bd_sf"/>
</dbReference>
<evidence type="ECO:0000313" key="23">
    <source>
        <dbReference type="Proteomes" id="UP000287374"/>
    </source>
</evidence>
<keyword evidence="11 16" id="KW-0694">RNA-binding</keyword>
<evidence type="ECO:0000256" key="5">
    <source>
        <dbReference type="ARBA" id="ARBA00022555"/>
    </source>
</evidence>
<dbReference type="NCBIfam" id="NF045760">
    <property type="entry name" value="YtpR"/>
    <property type="match status" value="1"/>
</dbReference>
<keyword evidence="9 15" id="KW-0067">ATP-binding</keyword>
<protein>
    <recommendedName>
        <fullName evidence="15">Phenylalanine--tRNA ligase beta subunit</fullName>
        <ecNumber evidence="15">6.1.1.20</ecNumber>
    </recommendedName>
    <alternativeName>
        <fullName evidence="15">Phenylalanyl-tRNA synthetase beta subunit</fullName>
        <shortName evidence="15">PheRS</shortName>
    </alternativeName>
</protein>
<evidence type="ECO:0000256" key="10">
    <source>
        <dbReference type="ARBA" id="ARBA00022842"/>
    </source>
</evidence>
<dbReference type="SUPFAM" id="SSF54991">
    <property type="entry name" value="Anticodon-binding domain of PheRS"/>
    <property type="match status" value="1"/>
</dbReference>
<dbReference type="SUPFAM" id="SSF46955">
    <property type="entry name" value="Putative DNA-binding domain"/>
    <property type="match status" value="1"/>
</dbReference>
<comment type="caution">
    <text evidence="20">The sequence shown here is derived from an EMBL/GenBank/DDBJ whole genome shotgun (WGS) entry which is preliminary data.</text>
</comment>
<evidence type="ECO:0000256" key="12">
    <source>
        <dbReference type="ARBA" id="ARBA00022917"/>
    </source>
</evidence>
<keyword evidence="7 15" id="KW-0479">Metal-binding</keyword>
<evidence type="ECO:0000313" key="21">
    <source>
        <dbReference type="EMBL" id="RUR20390.1"/>
    </source>
</evidence>
<dbReference type="GO" id="GO:0000287">
    <property type="term" value="F:magnesium ion binding"/>
    <property type="evidence" value="ECO:0007669"/>
    <property type="project" value="UniProtKB-UniRule"/>
</dbReference>
<dbReference type="Gene3D" id="3.30.930.10">
    <property type="entry name" value="Bira Bifunctional Protein, Domain 2"/>
    <property type="match status" value="1"/>
</dbReference>
<dbReference type="PANTHER" id="PTHR10947">
    <property type="entry name" value="PHENYLALANYL-TRNA SYNTHETASE BETA CHAIN AND LEUCINE-RICH REPEAT-CONTAINING PROTEIN 47"/>
    <property type="match status" value="1"/>
</dbReference>
<dbReference type="SMART" id="SM00874">
    <property type="entry name" value="B5"/>
    <property type="match status" value="1"/>
</dbReference>
<evidence type="ECO:0000256" key="9">
    <source>
        <dbReference type="ARBA" id="ARBA00022840"/>
    </source>
</evidence>
<dbReference type="Pfam" id="PF03483">
    <property type="entry name" value="B3_4"/>
    <property type="match status" value="1"/>
</dbReference>
<feature type="binding site" evidence="15">
    <location>
        <position position="455"/>
    </location>
    <ligand>
        <name>Mg(2+)</name>
        <dbReference type="ChEBI" id="CHEBI:18420"/>
        <note>shared with alpha subunit</note>
    </ligand>
</feature>
<dbReference type="PROSITE" id="PS51483">
    <property type="entry name" value="B5"/>
    <property type="match status" value="1"/>
</dbReference>
<dbReference type="OrthoDB" id="9805455at2"/>
<comment type="catalytic activity">
    <reaction evidence="14 15">
        <text>tRNA(Phe) + L-phenylalanine + ATP = L-phenylalanyl-tRNA(Phe) + AMP + diphosphate + H(+)</text>
        <dbReference type="Rhea" id="RHEA:19413"/>
        <dbReference type="Rhea" id="RHEA-COMP:9668"/>
        <dbReference type="Rhea" id="RHEA-COMP:9699"/>
        <dbReference type="ChEBI" id="CHEBI:15378"/>
        <dbReference type="ChEBI" id="CHEBI:30616"/>
        <dbReference type="ChEBI" id="CHEBI:33019"/>
        <dbReference type="ChEBI" id="CHEBI:58095"/>
        <dbReference type="ChEBI" id="CHEBI:78442"/>
        <dbReference type="ChEBI" id="CHEBI:78531"/>
        <dbReference type="ChEBI" id="CHEBI:456215"/>
        <dbReference type="EC" id="6.1.1.20"/>
    </reaction>
</comment>
<dbReference type="InterPro" id="IPR002547">
    <property type="entry name" value="tRNA-bd_dom"/>
</dbReference>
<evidence type="ECO:0000256" key="4">
    <source>
        <dbReference type="ARBA" id="ARBA00022490"/>
    </source>
</evidence>
<dbReference type="GO" id="GO:0009328">
    <property type="term" value="C:phenylalanine-tRNA ligase complex"/>
    <property type="evidence" value="ECO:0007669"/>
    <property type="project" value="TreeGrafter"/>
</dbReference>
<evidence type="ECO:0000256" key="2">
    <source>
        <dbReference type="ARBA" id="ARBA00008653"/>
    </source>
</evidence>
<keyword evidence="13 15" id="KW-0030">Aminoacyl-tRNA synthetase</keyword>
<reference evidence="20 22" key="1">
    <citation type="submission" date="2018-05" db="EMBL/GenBank/DDBJ databases">
        <title>Legionella qingyii sp.nov., whole genome shotgun sequence.</title>
        <authorList>
            <person name="Wu H."/>
            <person name="Zhu Q."/>
            <person name="Hu C."/>
        </authorList>
    </citation>
    <scope>NUCLEOTIDE SEQUENCE [LARGE SCALE GENOMIC DNA]</scope>
    <source>
        <strain evidence="20 22">HEB18</strain>
    </source>
</reference>
<comment type="subcellular location">
    <subcellularLocation>
        <location evidence="1 15">Cytoplasm</location>
    </subcellularLocation>
</comment>
<dbReference type="GO" id="GO:0000049">
    <property type="term" value="F:tRNA binding"/>
    <property type="evidence" value="ECO:0007669"/>
    <property type="project" value="UniProtKB-UniRule"/>
</dbReference>
<feature type="domain" description="TRNA-binding" evidence="17">
    <location>
        <begin position="39"/>
        <end position="148"/>
    </location>
</feature>
<feature type="binding site" evidence="15">
    <location>
        <position position="461"/>
    </location>
    <ligand>
        <name>Mg(2+)</name>
        <dbReference type="ChEBI" id="CHEBI:18420"/>
        <note>shared with alpha subunit</note>
    </ligand>
</feature>
<dbReference type="Pfam" id="PF17759">
    <property type="entry name" value="tRNA_synthFbeta"/>
    <property type="match status" value="1"/>
</dbReference>
<dbReference type="SMART" id="SM00896">
    <property type="entry name" value="FDX-ACB"/>
    <property type="match status" value="1"/>
</dbReference>
<dbReference type="Gene3D" id="3.30.56.10">
    <property type="match status" value="2"/>
</dbReference>
<dbReference type="GO" id="GO:0005524">
    <property type="term" value="F:ATP binding"/>
    <property type="evidence" value="ECO:0007669"/>
    <property type="project" value="UniProtKB-UniRule"/>
</dbReference>
<dbReference type="EMBL" id="RZGX01000024">
    <property type="protein sequence ID" value="RUR20390.1"/>
    <property type="molecule type" value="Genomic_DNA"/>
</dbReference>
<evidence type="ECO:0000256" key="6">
    <source>
        <dbReference type="ARBA" id="ARBA00022598"/>
    </source>
</evidence>
<dbReference type="GO" id="GO:0004826">
    <property type="term" value="F:phenylalanine-tRNA ligase activity"/>
    <property type="evidence" value="ECO:0007669"/>
    <property type="project" value="UniProtKB-UniRule"/>
</dbReference>
<dbReference type="PROSITE" id="PS51447">
    <property type="entry name" value="FDX_ACB"/>
    <property type="match status" value="1"/>
</dbReference>
<dbReference type="NCBIfam" id="TIGR00472">
    <property type="entry name" value="pheT_bact"/>
    <property type="match status" value="1"/>
</dbReference>
<dbReference type="AlphaFoldDB" id="A0A317U1P2"/>
<dbReference type="EMBL" id="QHJG01000029">
    <property type="protein sequence ID" value="PWY54707.1"/>
    <property type="molecule type" value="Genomic_DNA"/>
</dbReference>
<dbReference type="InterPro" id="IPR005121">
    <property type="entry name" value="Fdx_antiC-bd"/>
</dbReference>
<dbReference type="Gene3D" id="3.50.40.10">
    <property type="entry name" value="Phenylalanyl-trna Synthetase, Chain B, domain 3"/>
    <property type="match status" value="1"/>
</dbReference>
<dbReference type="FunFam" id="3.30.930.10:FF:000022">
    <property type="entry name" value="Phenylalanine--tRNA ligase beta subunit"/>
    <property type="match status" value="1"/>
</dbReference>
<comment type="cofactor">
    <cofactor evidence="15">
        <name>Mg(2+)</name>
        <dbReference type="ChEBI" id="CHEBI:18420"/>
    </cofactor>
    <text evidence="15">Binds 2 magnesium ions per tetramer.</text>
</comment>
<dbReference type="InterPro" id="IPR012340">
    <property type="entry name" value="NA-bd_OB-fold"/>
</dbReference>
<evidence type="ECO:0000259" key="17">
    <source>
        <dbReference type="PROSITE" id="PS50886"/>
    </source>
</evidence>
<dbReference type="InterPro" id="IPR045864">
    <property type="entry name" value="aa-tRNA-synth_II/BPL/LPL"/>
</dbReference>
<evidence type="ECO:0000259" key="18">
    <source>
        <dbReference type="PROSITE" id="PS51447"/>
    </source>
</evidence>
<dbReference type="PANTHER" id="PTHR10947:SF0">
    <property type="entry name" value="PHENYLALANINE--TRNA LIGASE BETA SUBUNIT"/>
    <property type="match status" value="1"/>
</dbReference>
<evidence type="ECO:0000256" key="11">
    <source>
        <dbReference type="ARBA" id="ARBA00022884"/>
    </source>
</evidence>
<dbReference type="FunFam" id="2.40.50.140:FF:000045">
    <property type="entry name" value="Phenylalanine--tRNA ligase beta subunit"/>
    <property type="match status" value="1"/>
</dbReference>
<dbReference type="Pfam" id="PF03147">
    <property type="entry name" value="FDX-ACB"/>
    <property type="match status" value="1"/>
</dbReference>
<dbReference type="RefSeq" id="WP_110143592.1">
    <property type="nucleotide sequence ID" value="NZ_QHJG01000029.1"/>
</dbReference>
<keyword evidence="10 15" id="KW-0460">Magnesium</keyword>
<organism evidence="20 22">
    <name type="scientific">Legionella qingyii</name>
    <dbReference type="NCBI Taxonomy" id="2184757"/>
    <lineage>
        <taxon>Bacteria</taxon>
        <taxon>Pseudomonadati</taxon>
        <taxon>Pseudomonadota</taxon>
        <taxon>Gammaproteobacteria</taxon>
        <taxon>Legionellales</taxon>
        <taxon>Legionellaceae</taxon>
        <taxon>Legionella</taxon>
    </lineage>
</organism>
<keyword evidence="4 15" id="KW-0963">Cytoplasm</keyword>
<dbReference type="InterPro" id="IPR005146">
    <property type="entry name" value="B3/B4_tRNA-bd"/>
</dbReference>
<evidence type="ECO:0000256" key="7">
    <source>
        <dbReference type="ARBA" id="ARBA00022723"/>
    </source>
</evidence>
<dbReference type="HAMAP" id="MF_00283">
    <property type="entry name" value="Phe_tRNA_synth_beta1"/>
    <property type="match status" value="1"/>
</dbReference>
<dbReference type="InterPro" id="IPR009061">
    <property type="entry name" value="DNA-bd_dom_put_sf"/>
</dbReference>
<evidence type="ECO:0000256" key="8">
    <source>
        <dbReference type="ARBA" id="ARBA00022741"/>
    </source>
</evidence>
<evidence type="ECO:0000256" key="15">
    <source>
        <dbReference type="HAMAP-Rule" id="MF_00283"/>
    </source>
</evidence>
<dbReference type="InterPro" id="IPR004532">
    <property type="entry name" value="Phe-tRNA-ligase_IIc_bsu_bact"/>
</dbReference>
<comment type="subunit">
    <text evidence="3 15">Tetramer of two alpha and two beta subunits.</text>
</comment>
<dbReference type="SMART" id="SM00873">
    <property type="entry name" value="B3_4"/>
    <property type="match status" value="1"/>
</dbReference>
<feature type="binding site" evidence="15">
    <location>
        <position position="465"/>
    </location>
    <ligand>
        <name>Mg(2+)</name>
        <dbReference type="ChEBI" id="CHEBI:18420"/>
        <note>shared with alpha subunit</note>
    </ligand>
</feature>
<dbReference type="SUPFAM" id="SSF55681">
    <property type="entry name" value="Class II aaRS and biotin synthetases"/>
    <property type="match status" value="1"/>
</dbReference>
<dbReference type="InterPro" id="IPR033714">
    <property type="entry name" value="tRNA_bind_bactPheRS"/>
</dbReference>
<dbReference type="Proteomes" id="UP000247152">
    <property type="component" value="Unassembled WGS sequence"/>
</dbReference>
<keyword evidence="6 15" id="KW-0436">Ligase</keyword>
<dbReference type="EC" id="6.1.1.20" evidence="15"/>
<evidence type="ECO:0000313" key="22">
    <source>
        <dbReference type="Proteomes" id="UP000247152"/>
    </source>
</evidence>
<dbReference type="FunFam" id="3.30.70.380:FF:000001">
    <property type="entry name" value="Phenylalanine--tRNA ligase beta subunit"/>
    <property type="match status" value="1"/>
</dbReference>
<evidence type="ECO:0000256" key="14">
    <source>
        <dbReference type="ARBA" id="ARBA00049255"/>
    </source>
</evidence>
<feature type="domain" description="FDX-ACB" evidence="18">
    <location>
        <begin position="698"/>
        <end position="792"/>
    </location>
</feature>
<dbReference type="CDD" id="cd02796">
    <property type="entry name" value="tRNA_bind_bactPheRS"/>
    <property type="match status" value="1"/>
</dbReference>
<dbReference type="InterPro" id="IPR005147">
    <property type="entry name" value="tRNA_synthase_B5-dom"/>
</dbReference>
<feature type="binding site" evidence="15">
    <location>
        <position position="464"/>
    </location>
    <ligand>
        <name>Mg(2+)</name>
        <dbReference type="ChEBI" id="CHEBI:18420"/>
        <note>shared with alpha subunit</note>
    </ligand>
</feature>
<evidence type="ECO:0000313" key="20">
    <source>
        <dbReference type="EMBL" id="PWY54707.1"/>
    </source>
</evidence>
<keyword evidence="5 16" id="KW-0820">tRNA-binding</keyword>
<dbReference type="CDD" id="cd00769">
    <property type="entry name" value="PheRS_beta_core"/>
    <property type="match status" value="1"/>
</dbReference>
<dbReference type="Pfam" id="PF03484">
    <property type="entry name" value="B5"/>
    <property type="match status" value="1"/>
</dbReference>
<sequence>MKLSKLWLREWVNYSLTEQELASQLTMAGLEVDAVSPVAGEFTHVIVAEVLSTKPHPNADKLTVCEVNANMDKPLQIVCGASNVRAGLKVALAMIGARLPGGFNIKESKLRGELSQGMLCSVTELGMAEQSEGIMELESDAPVGMDLCEYLTLDDHIFDIDLTPNRADCFSVLGIAREVAVLNKLPLLEKSIPELTPSIDDVLPIQLKSPEACPRYCGRVIRNINPKATTPLWMSERLRRSGIRTLHPIVDVMNYVMIELGQPMHAFDLATIKGEINVRFSNSQEQLTLLDGQELTLNEKVLVIADKEKPLAMAGIMGGEASSVQAHTQNVFLESAYFNPIVIAGVARKFGLFSDSSQRYERGVDPCLQMKALERATALILEIAGGEVGPVIEADDNKYLPETVNFTFDTDKVKKLTGLSISLQEMKTLLEGLGVVVGKEHHNFLDVTIPSHRFDIQHDVDLVEEIIRLYGYDNLHAQPTTTLVQAGTTCGNEEIAAKLSHWFSNRGYHETISYSFVDPELQRELYPHKEFMQLLNPISSELSQMRAGMWPGLIASMIYNVHRQQNAVKFFEIGVVFDLNKEQLVERPCIAGLLMGEQGSVNWSEPTRVFDFFDLKGDLQSLFASLKLKQVEFVAAVHDALHPGQSAQINIDGVFAGWMGMLHPRLADALDLQEDVLLFEINLAALIGHEAPRYKTISKYPQIRRDLSFLVDADISVMLIESAVRETIKESWLKSFDVFDVYTGEGIPQGKKSLAVAMTLQDENRTLVDTEINSLISAIINMLENKFSIILRE</sequence>
<name>A0A317U1P2_9GAMM</name>
<evidence type="ECO:0000256" key="13">
    <source>
        <dbReference type="ARBA" id="ARBA00023146"/>
    </source>
</evidence>
<keyword evidence="23" id="KW-1185">Reference proteome</keyword>
<dbReference type="Gene3D" id="2.40.50.140">
    <property type="entry name" value="Nucleic acid-binding proteins"/>
    <property type="match status" value="1"/>
</dbReference>
<dbReference type="InterPro" id="IPR045060">
    <property type="entry name" value="Phe-tRNA-ligase_IIc_bsu"/>
</dbReference>
<keyword evidence="8 15" id="KW-0547">Nucleotide-binding</keyword>
<dbReference type="GO" id="GO:0006432">
    <property type="term" value="P:phenylalanyl-tRNA aminoacylation"/>
    <property type="evidence" value="ECO:0007669"/>
    <property type="project" value="UniProtKB-UniRule"/>
</dbReference>
<reference evidence="21 23" key="2">
    <citation type="submission" date="2018-12" db="EMBL/GenBank/DDBJ databases">
        <title>Legionella sp,whole genome shotgun sequence.</title>
        <authorList>
            <person name="Wu H."/>
        </authorList>
    </citation>
    <scope>NUCLEOTIDE SEQUENCE [LARGE SCALE GENOMIC DNA]</scope>
    <source>
        <strain evidence="23">km489</strain>
        <strain evidence="21">Km489</strain>
    </source>
</reference>
<dbReference type="FunFam" id="3.50.40.10:FF:000001">
    <property type="entry name" value="Phenylalanine--tRNA ligase beta subunit"/>
    <property type="match status" value="1"/>
</dbReference>
<keyword evidence="12 15" id="KW-0648">Protein biosynthesis</keyword>
<dbReference type="Gene3D" id="3.30.70.380">
    <property type="entry name" value="Ferrodoxin-fold anticodon-binding domain"/>
    <property type="match status" value="1"/>
</dbReference>
<proteinExistence type="inferred from homology"/>
<dbReference type="Proteomes" id="UP000287374">
    <property type="component" value="Unassembled WGS sequence"/>
</dbReference>
<gene>
    <name evidence="15" type="primary">pheT</name>
    <name evidence="20" type="ORF">DGG96_15695</name>
    <name evidence="21" type="ORF">ELY20_14825</name>
</gene>
<dbReference type="SUPFAM" id="SSF56037">
    <property type="entry name" value="PheT/TilS domain"/>
    <property type="match status" value="1"/>
</dbReference>
<evidence type="ECO:0000256" key="1">
    <source>
        <dbReference type="ARBA" id="ARBA00004496"/>
    </source>
</evidence>
<accession>A0A317U1P2</accession>
<dbReference type="SUPFAM" id="SSF50249">
    <property type="entry name" value="Nucleic acid-binding proteins"/>
    <property type="match status" value="1"/>
</dbReference>